<organism evidence="2 3">
    <name type="scientific">Mucor flavus</name>
    <dbReference type="NCBI Taxonomy" id="439312"/>
    <lineage>
        <taxon>Eukaryota</taxon>
        <taxon>Fungi</taxon>
        <taxon>Fungi incertae sedis</taxon>
        <taxon>Mucoromycota</taxon>
        <taxon>Mucoromycotina</taxon>
        <taxon>Mucoromycetes</taxon>
        <taxon>Mucorales</taxon>
        <taxon>Mucorineae</taxon>
        <taxon>Mucoraceae</taxon>
        <taxon>Mucor</taxon>
    </lineage>
</organism>
<evidence type="ECO:0000313" key="3">
    <source>
        <dbReference type="Proteomes" id="UP001473302"/>
    </source>
</evidence>
<keyword evidence="1" id="KW-0812">Transmembrane</keyword>
<name>A0ABP9Z9A5_9FUNG</name>
<dbReference type="EMBL" id="BAABUK010000027">
    <property type="protein sequence ID" value="GAA5815705.1"/>
    <property type="molecule type" value="Genomic_DNA"/>
</dbReference>
<protein>
    <submittedName>
        <fullName evidence="2">Uncharacterized protein</fullName>
    </submittedName>
</protein>
<evidence type="ECO:0000313" key="2">
    <source>
        <dbReference type="EMBL" id="GAA5815705.1"/>
    </source>
</evidence>
<keyword evidence="1" id="KW-0472">Membrane</keyword>
<evidence type="ECO:0000256" key="1">
    <source>
        <dbReference type="SAM" id="Phobius"/>
    </source>
</evidence>
<sequence length="229" mass="25239">MSLVKVCQSRLNIAYKPKGDKLQPSYKILHPVPTKRHINFNLGDKLKDILENKDVIQLLKLLNNRNQIVMRVIYSIATVALFALPANAASMKKRDHVDAIDAQIPTVHNLLDAYQAADGYSGALKVRDQELVLLGHMKKAATDCCSVTGIITDEEVDAMLVTVTPVIPKATNALAHLADIKTLYGNTTIIYTCIHDIGSVQHPTYIPVINDYILQLDTTFGKTYSACGI</sequence>
<accession>A0ABP9Z9A5</accession>
<feature type="transmembrane region" description="Helical" evidence="1">
    <location>
        <begin position="68"/>
        <end position="86"/>
    </location>
</feature>
<keyword evidence="1" id="KW-1133">Transmembrane helix</keyword>
<proteinExistence type="predicted"/>
<dbReference type="Proteomes" id="UP001473302">
    <property type="component" value="Unassembled WGS sequence"/>
</dbReference>
<comment type="caution">
    <text evidence="2">The sequence shown here is derived from an EMBL/GenBank/DDBJ whole genome shotgun (WGS) entry which is preliminary data.</text>
</comment>
<reference evidence="2 3" key="1">
    <citation type="submission" date="2024-04" db="EMBL/GenBank/DDBJ databases">
        <title>genome sequences of Mucor flavus KT1a and Helicostylum pulchrum KT1b strains isolated from the surface of a dry-aged beef.</title>
        <authorList>
            <person name="Toyotome T."/>
            <person name="Hosono M."/>
            <person name="Torimaru M."/>
            <person name="Fukuda K."/>
            <person name="Mikami N."/>
        </authorList>
    </citation>
    <scope>NUCLEOTIDE SEQUENCE [LARGE SCALE GENOMIC DNA]</scope>
    <source>
        <strain evidence="2 3">KT1a</strain>
    </source>
</reference>
<gene>
    <name evidence="2" type="ORF">MFLAVUS_009219</name>
</gene>
<keyword evidence="3" id="KW-1185">Reference proteome</keyword>